<evidence type="ECO:0000313" key="3">
    <source>
        <dbReference type="Proteomes" id="UP000438106"/>
    </source>
</evidence>
<feature type="transmembrane region" description="Helical" evidence="1">
    <location>
        <begin position="12"/>
        <end position="32"/>
    </location>
</feature>
<dbReference type="GO" id="GO:0006782">
    <property type="term" value="P:protoporphyrinogen IX biosynthetic process"/>
    <property type="evidence" value="ECO:0007669"/>
    <property type="project" value="UniProtKB-UniPathway"/>
</dbReference>
<comment type="caution">
    <text evidence="2">The sequence shown here is derived from an EMBL/GenBank/DDBJ whole genome shotgun (WGS) entry which is preliminary data.</text>
</comment>
<keyword evidence="1" id="KW-1133">Transmembrane helix</keyword>
<feature type="transmembrane region" description="Helical" evidence="1">
    <location>
        <begin position="87"/>
        <end position="108"/>
    </location>
</feature>
<feature type="transmembrane region" description="Helical" evidence="1">
    <location>
        <begin position="120"/>
        <end position="139"/>
    </location>
</feature>
<keyword evidence="1" id="KW-0472">Membrane</keyword>
<sequence length="171" mass="18544">MSLALFVTWLKFIHVATIAGWSAGLIALPFLYRQRRGLEGQALHRLHAFTRFLYVALVSPTAFAAIASGTALILLQGTYENWFSAKLVGVSVLTGVHIFSGLMILRLFEPGGVYPLGRFMLIQALTFSAIAAILVLVLGKPDIEWPAVLAGLFAPGALSEMFEQLIGEAKL</sequence>
<gene>
    <name evidence="2" type="ORF">GO014_13905</name>
</gene>
<evidence type="ECO:0000313" key="2">
    <source>
        <dbReference type="EMBL" id="MVT00121.1"/>
    </source>
</evidence>
<dbReference type="RefSeq" id="WP_157290939.1">
    <property type="nucleotide sequence ID" value="NZ_WQRF01000004.1"/>
</dbReference>
<dbReference type="InterPro" id="IPR005265">
    <property type="entry name" value="HemJ-like"/>
</dbReference>
<reference evidence="2 3" key="1">
    <citation type="submission" date="2019-12" db="EMBL/GenBank/DDBJ databases">
        <title>Devosia maris sp. nov., isolated from the deep seawater.</title>
        <authorList>
            <person name="Liu Y."/>
        </authorList>
    </citation>
    <scope>NUCLEOTIDE SEQUENCE [LARGE SCALE GENOMIC DNA]</scope>
    <source>
        <strain evidence="2 3">L53-10-65</strain>
    </source>
</reference>
<dbReference type="UniPathway" id="UPA00251">
    <property type="reaction ID" value="UER00324"/>
</dbReference>
<evidence type="ECO:0008006" key="4">
    <source>
        <dbReference type="Google" id="ProtNLM"/>
    </source>
</evidence>
<dbReference type="EMBL" id="WQRF01000004">
    <property type="protein sequence ID" value="MVT00121.1"/>
    <property type="molecule type" value="Genomic_DNA"/>
</dbReference>
<organism evidence="2 3">
    <name type="scientific">Devosia marina</name>
    <dbReference type="NCBI Taxonomy" id="2683198"/>
    <lineage>
        <taxon>Bacteria</taxon>
        <taxon>Pseudomonadati</taxon>
        <taxon>Pseudomonadota</taxon>
        <taxon>Alphaproteobacteria</taxon>
        <taxon>Hyphomicrobiales</taxon>
        <taxon>Devosiaceae</taxon>
        <taxon>Devosia</taxon>
    </lineage>
</organism>
<protein>
    <recommendedName>
        <fullName evidence="4">Protoporphyrinogen IX oxidase</fullName>
    </recommendedName>
</protein>
<dbReference type="AlphaFoldDB" id="A0A7X3FT18"/>
<dbReference type="Proteomes" id="UP000438106">
    <property type="component" value="Unassembled WGS sequence"/>
</dbReference>
<name>A0A7X3FT18_9HYPH</name>
<evidence type="ECO:0000256" key="1">
    <source>
        <dbReference type="SAM" id="Phobius"/>
    </source>
</evidence>
<dbReference type="Pfam" id="PF03653">
    <property type="entry name" value="UPF0093"/>
    <property type="match status" value="1"/>
</dbReference>
<keyword evidence="3" id="KW-1185">Reference proteome</keyword>
<accession>A0A7X3FT18</accession>
<proteinExistence type="predicted"/>
<feature type="transmembrane region" description="Helical" evidence="1">
    <location>
        <begin position="52"/>
        <end position="75"/>
    </location>
</feature>
<keyword evidence="1" id="KW-0812">Transmembrane</keyword>